<name>A0A512MGP1_9BACT</name>
<dbReference type="OrthoDB" id="1263690at2"/>
<protein>
    <submittedName>
        <fullName evidence="1">Uncharacterized protein</fullName>
    </submittedName>
</protein>
<sequence>MIRPAKHLDLNTCILRAASLLLAQLQAERLCKFDDLRQTLAALGPDGDYVFLPTVHFLYLLGRTEYHAQTDSFEYLQPQPGEVS</sequence>
<organism evidence="1 2">
    <name type="scientific">Brevifollis gellanilyticus</name>
    <dbReference type="NCBI Taxonomy" id="748831"/>
    <lineage>
        <taxon>Bacteria</taxon>
        <taxon>Pseudomonadati</taxon>
        <taxon>Verrucomicrobiota</taxon>
        <taxon>Verrucomicrobiia</taxon>
        <taxon>Verrucomicrobiales</taxon>
        <taxon>Verrucomicrobiaceae</taxon>
    </lineage>
</organism>
<evidence type="ECO:0000313" key="1">
    <source>
        <dbReference type="EMBL" id="GEP45876.1"/>
    </source>
</evidence>
<gene>
    <name evidence="1" type="ORF">BGE01nite_51670</name>
</gene>
<evidence type="ECO:0000313" key="2">
    <source>
        <dbReference type="Proteomes" id="UP000321577"/>
    </source>
</evidence>
<dbReference type="InterPro" id="IPR046895">
    <property type="entry name" value="ABC-3C_MC8"/>
</dbReference>
<dbReference type="RefSeq" id="WP_146855235.1">
    <property type="nucleotide sequence ID" value="NZ_BKAG01000061.1"/>
</dbReference>
<dbReference type="EMBL" id="BKAG01000061">
    <property type="protein sequence ID" value="GEP45876.1"/>
    <property type="molecule type" value="Genomic_DNA"/>
</dbReference>
<comment type="caution">
    <text evidence="1">The sequence shown here is derived from an EMBL/GenBank/DDBJ whole genome shotgun (WGS) entry which is preliminary data.</text>
</comment>
<accession>A0A512MGP1</accession>
<reference evidence="1 2" key="1">
    <citation type="submission" date="2019-07" db="EMBL/GenBank/DDBJ databases">
        <title>Whole genome shotgun sequence of Brevifollis gellanilyticus NBRC 108608.</title>
        <authorList>
            <person name="Hosoyama A."/>
            <person name="Uohara A."/>
            <person name="Ohji S."/>
            <person name="Ichikawa N."/>
        </authorList>
    </citation>
    <scope>NUCLEOTIDE SEQUENCE [LARGE SCALE GENOMIC DNA]</scope>
    <source>
        <strain evidence="1 2">NBRC 108608</strain>
    </source>
</reference>
<dbReference type="AlphaFoldDB" id="A0A512MGP1"/>
<keyword evidence="2" id="KW-1185">Reference proteome</keyword>
<proteinExistence type="predicted"/>
<dbReference type="Proteomes" id="UP000321577">
    <property type="component" value="Unassembled WGS sequence"/>
</dbReference>
<dbReference type="Pfam" id="PF20295">
    <property type="entry name" value="MC8"/>
    <property type="match status" value="1"/>
</dbReference>